<dbReference type="Pfam" id="PF04430">
    <property type="entry name" value="DUF498"/>
    <property type="match status" value="1"/>
</dbReference>
<organism evidence="1 2">
    <name type="scientific">Phellinidium pouzarii</name>
    <dbReference type="NCBI Taxonomy" id="167371"/>
    <lineage>
        <taxon>Eukaryota</taxon>
        <taxon>Fungi</taxon>
        <taxon>Dikarya</taxon>
        <taxon>Basidiomycota</taxon>
        <taxon>Agaricomycotina</taxon>
        <taxon>Agaricomycetes</taxon>
        <taxon>Hymenochaetales</taxon>
        <taxon>Hymenochaetaceae</taxon>
        <taxon>Phellinidium</taxon>
    </lineage>
</organism>
<evidence type="ECO:0000313" key="2">
    <source>
        <dbReference type="Proteomes" id="UP000308199"/>
    </source>
</evidence>
<accession>A0A4S4LAT1</accession>
<name>A0A4S4LAT1_9AGAM</name>
<dbReference type="OrthoDB" id="20681at2759"/>
<dbReference type="GO" id="GO:0032981">
    <property type="term" value="P:mitochondrial respiratory chain complex I assembly"/>
    <property type="evidence" value="ECO:0007669"/>
    <property type="project" value="TreeGrafter"/>
</dbReference>
<dbReference type="PANTHER" id="PTHR21192:SF2">
    <property type="entry name" value="NADH DEHYDROGENASE [UBIQUINONE] 1 ALPHA SUBCOMPLEX ASSEMBLY FACTOR 3"/>
    <property type="match status" value="1"/>
</dbReference>
<dbReference type="PANTHER" id="PTHR21192">
    <property type="entry name" value="NUCLEAR PROTEIN E3-3"/>
    <property type="match status" value="1"/>
</dbReference>
<reference evidence="1 2" key="1">
    <citation type="submission" date="2019-02" db="EMBL/GenBank/DDBJ databases">
        <title>Genome sequencing of the rare red list fungi Phellinidium pouzarii.</title>
        <authorList>
            <person name="Buettner E."/>
            <person name="Kellner H."/>
        </authorList>
    </citation>
    <scope>NUCLEOTIDE SEQUENCE [LARGE SCALE GENOMIC DNA]</scope>
    <source>
        <strain evidence="1 2">DSM 108285</strain>
    </source>
</reference>
<dbReference type="InterPro" id="IPR036748">
    <property type="entry name" value="MTH938-like_sf"/>
</dbReference>
<dbReference type="Proteomes" id="UP000308199">
    <property type="component" value="Unassembled WGS sequence"/>
</dbReference>
<dbReference type="EMBL" id="SGPK01000086">
    <property type="protein sequence ID" value="THH08812.1"/>
    <property type="molecule type" value="Genomic_DNA"/>
</dbReference>
<evidence type="ECO:0008006" key="3">
    <source>
        <dbReference type="Google" id="ProtNLM"/>
    </source>
</evidence>
<comment type="caution">
    <text evidence="1">The sequence shown here is derived from an EMBL/GenBank/DDBJ whole genome shotgun (WGS) entry which is preliminary data.</text>
</comment>
<gene>
    <name evidence="1" type="ORF">EW145_g2448</name>
</gene>
<dbReference type="GO" id="GO:0005743">
    <property type="term" value="C:mitochondrial inner membrane"/>
    <property type="evidence" value="ECO:0007669"/>
    <property type="project" value="TreeGrafter"/>
</dbReference>
<proteinExistence type="predicted"/>
<sequence length="133" mass="14433">MAATGRQRVRRNLREVNELTNGPTKLNNILSGGPAPPVQVRGITAAGIELADGLIMPSACVFLDGHVFLWDVPSSLWSGWGKERFELFEVVVPKPEILILGTGKGVSHPPASIRMYLNSIGIQLDIMDTICAR</sequence>
<evidence type="ECO:0000313" key="1">
    <source>
        <dbReference type="EMBL" id="THH08812.1"/>
    </source>
</evidence>
<dbReference type="Gene3D" id="3.40.1230.10">
    <property type="entry name" value="MTH938-like"/>
    <property type="match status" value="1"/>
</dbReference>
<dbReference type="AlphaFoldDB" id="A0A4S4LAT1"/>
<keyword evidence="2" id="KW-1185">Reference proteome</keyword>
<dbReference type="InterPro" id="IPR007523">
    <property type="entry name" value="NDUFAF3/AAMDC"/>
</dbReference>
<protein>
    <recommendedName>
        <fullName evidence="3">NADH dehydrogenase [ubiquinone] 1 alpha subcomplex assembly factor 3</fullName>
    </recommendedName>
</protein>
<dbReference type="SUPFAM" id="SSF64076">
    <property type="entry name" value="MTH938-like"/>
    <property type="match status" value="1"/>
</dbReference>